<organism evidence="1 2">
    <name type="scientific">Vespertiliibacter pulmonis</name>
    <dbReference type="NCBI Taxonomy" id="1443036"/>
    <lineage>
        <taxon>Bacteria</taxon>
        <taxon>Pseudomonadati</taxon>
        <taxon>Pseudomonadota</taxon>
        <taxon>Gammaproteobacteria</taxon>
        <taxon>Pasteurellales</taxon>
        <taxon>Pasteurellaceae</taxon>
        <taxon>Vespertiliibacter</taxon>
    </lineage>
</organism>
<reference evidence="1 2" key="1">
    <citation type="submission" date="2018-11" db="EMBL/GenBank/DDBJ databases">
        <title>Genomic Encyclopedia of Type Strains, Phase IV (KMG-IV): sequencing the most valuable type-strain genomes for metagenomic binning, comparative biology and taxonomic classification.</title>
        <authorList>
            <person name="Goeker M."/>
        </authorList>
    </citation>
    <scope>NUCLEOTIDE SEQUENCE [LARGE SCALE GENOMIC DNA]</scope>
    <source>
        <strain evidence="1 2">DSM 27238</strain>
    </source>
</reference>
<proteinExistence type="predicted"/>
<sequence length="218" mass="25793">MLQKIELTYRANKSNYTDDFRLRIHRAISWLKKAENTEDPDIKFSTLWIAFNAAYAREIVNESAIEKETFIDFITNICCLDNNKQLESIIWNELPDPISALLENRYTFQPFWFELRKEFPSNRWERKMQEANNLALNSIRMKNTRGVLVFTFERLYTLRNQIFHGGSTYNSSANRTQLQDGCDILSKIVPIIIQIMIDNPSTVDWGKPFYPYIMQDNK</sequence>
<keyword evidence="2" id="KW-1185">Reference proteome</keyword>
<gene>
    <name evidence="1" type="ORF">EDC46_1240</name>
</gene>
<protein>
    <submittedName>
        <fullName evidence="1">Uncharacterized protein</fullName>
    </submittedName>
</protein>
<comment type="caution">
    <text evidence="1">The sequence shown here is derived from an EMBL/GenBank/DDBJ whole genome shotgun (WGS) entry which is preliminary data.</text>
</comment>
<dbReference type="EMBL" id="RKQP01000003">
    <property type="protein sequence ID" value="RPE83546.1"/>
    <property type="molecule type" value="Genomic_DNA"/>
</dbReference>
<evidence type="ECO:0000313" key="2">
    <source>
        <dbReference type="Proteomes" id="UP000281691"/>
    </source>
</evidence>
<name>A0A3N4VKB7_9PAST</name>
<evidence type="ECO:0000313" key="1">
    <source>
        <dbReference type="EMBL" id="RPE83546.1"/>
    </source>
</evidence>
<dbReference type="RefSeq" id="WP_124211399.1">
    <property type="nucleotide sequence ID" value="NZ_CP016615.1"/>
</dbReference>
<dbReference type="OrthoDB" id="1425096at2"/>
<dbReference type="Proteomes" id="UP000281691">
    <property type="component" value="Unassembled WGS sequence"/>
</dbReference>
<dbReference type="AlphaFoldDB" id="A0A3N4VKB7"/>
<accession>A0A3N4VKB7</accession>